<comment type="similarity">
    <text evidence="11 12">Belongs to the TonB-dependent receptor family.</text>
</comment>
<dbReference type="PROSITE" id="PS52016">
    <property type="entry name" value="TONB_DEPENDENT_REC_3"/>
    <property type="match status" value="1"/>
</dbReference>
<dbReference type="Gene3D" id="2.40.170.20">
    <property type="entry name" value="TonB-dependent receptor, beta-barrel domain"/>
    <property type="match status" value="1"/>
</dbReference>
<evidence type="ECO:0000259" key="15">
    <source>
        <dbReference type="Pfam" id="PF07715"/>
    </source>
</evidence>
<keyword evidence="7" id="KW-0406">Ion transport</keyword>
<accession>A0A1G6LB21</accession>
<dbReference type="CDD" id="cd01347">
    <property type="entry name" value="ligand_gated_channel"/>
    <property type="match status" value="1"/>
</dbReference>
<evidence type="ECO:0000256" key="2">
    <source>
        <dbReference type="ARBA" id="ARBA00022448"/>
    </source>
</evidence>
<dbReference type="Pfam" id="PF00593">
    <property type="entry name" value="TonB_dep_Rec_b-barrel"/>
    <property type="match status" value="1"/>
</dbReference>
<keyword evidence="6" id="KW-0408">Iron</keyword>
<dbReference type="AlphaFoldDB" id="A0A1G6LB21"/>
<evidence type="ECO:0000256" key="1">
    <source>
        <dbReference type="ARBA" id="ARBA00004571"/>
    </source>
</evidence>
<keyword evidence="5 11" id="KW-0812">Transmembrane</keyword>
<evidence type="ECO:0000256" key="12">
    <source>
        <dbReference type="RuleBase" id="RU003357"/>
    </source>
</evidence>
<dbReference type="InterPro" id="IPR012910">
    <property type="entry name" value="Plug_dom"/>
</dbReference>
<dbReference type="PANTHER" id="PTHR32552">
    <property type="entry name" value="FERRICHROME IRON RECEPTOR-RELATED"/>
    <property type="match status" value="1"/>
</dbReference>
<evidence type="ECO:0000256" key="9">
    <source>
        <dbReference type="ARBA" id="ARBA00023136"/>
    </source>
</evidence>
<dbReference type="GO" id="GO:0006826">
    <property type="term" value="P:iron ion transport"/>
    <property type="evidence" value="ECO:0007669"/>
    <property type="project" value="UniProtKB-KW"/>
</dbReference>
<dbReference type="EMBL" id="FMYK01000005">
    <property type="protein sequence ID" value="SDC40464.1"/>
    <property type="molecule type" value="Genomic_DNA"/>
</dbReference>
<keyword evidence="4" id="KW-0410">Iron transport</keyword>
<evidence type="ECO:0000256" key="11">
    <source>
        <dbReference type="PROSITE-ProRule" id="PRU01360"/>
    </source>
</evidence>
<evidence type="ECO:0000259" key="14">
    <source>
        <dbReference type="Pfam" id="PF00593"/>
    </source>
</evidence>
<dbReference type="GO" id="GO:0009279">
    <property type="term" value="C:cell outer membrane"/>
    <property type="evidence" value="ECO:0007669"/>
    <property type="project" value="UniProtKB-SubCell"/>
</dbReference>
<feature type="chain" id="PRO_5017338895" evidence="13">
    <location>
        <begin position="21"/>
        <end position="731"/>
    </location>
</feature>
<evidence type="ECO:0000256" key="5">
    <source>
        <dbReference type="ARBA" id="ARBA00022692"/>
    </source>
</evidence>
<organism evidence="16 17">
    <name type="scientific">Acinetobacter marinus</name>
    <dbReference type="NCBI Taxonomy" id="281375"/>
    <lineage>
        <taxon>Bacteria</taxon>
        <taxon>Pseudomonadati</taxon>
        <taxon>Pseudomonadota</taxon>
        <taxon>Gammaproteobacteria</taxon>
        <taxon>Moraxellales</taxon>
        <taxon>Moraxellaceae</taxon>
        <taxon>Acinetobacter</taxon>
    </lineage>
</organism>
<dbReference type="Pfam" id="PF07715">
    <property type="entry name" value="Plug"/>
    <property type="match status" value="1"/>
</dbReference>
<dbReference type="Proteomes" id="UP000242317">
    <property type="component" value="Unassembled WGS sequence"/>
</dbReference>
<dbReference type="InterPro" id="IPR037066">
    <property type="entry name" value="Plug_dom_sf"/>
</dbReference>
<evidence type="ECO:0000256" key="6">
    <source>
        <dbReference type="ARBA" id="ARBA00023004"/>
    </source>
</evidence>
<keyword evidence="17" id="KW-1185">Reference proteome</keyword>
<evidence type="ECO:0000256" key="13">
    <source>
        <dbReference type="SAM" id="SignalP"/>
    </source>
</evidence>
<dbReference type="PANTHER" id="PTHR32552:SF81">
    <property type="entry name" value="TONB-DEPENDENT OUTER MEMBRANE RECEPTOR"/>
    <property type="match status" value="1"/>
</dbReference>
<name>A0A1G6LB21_9GAMM</name>
<dbReference type="SUPFAM" id="SSF56935">
    <property type="entry name" value="Porins"/>
    <property type="match status" value="1"/>
</dbReference>
<keyword evidence="10 11" id="KW-0998">Cell outer membrane</keyword>
<evidence type="ECO:0000256" key="7">
    <source>
        <dbReference type="ARBA" id="ARBA00023065"/>
    </source>
</evidence>
<keyword evidence="13" id="KW-0732">Signal</keyword>
<dbReference type="InterPro" id="IPR039426">
    <property type="entry name" value="TonB-dep_rcpt-like"/>
</dbReference>
<keyword evidence="8 12" id="KW-0798">TonB box</keyword>
<evidence type="ECO:0000256" key="10">
    <source>
        <dbReference type="ARBA" id="ARBA00023237"/>
    </source>
</evidence>
<sequence>MKYSVSMLTAMMMASVPVYAADMQSSELASDATATAMPDTQISEGSTSDIQTSDRQTVQQLPVITVTATHESRDILDVPTAIYKVEMPDQQNDANIDLAEVLQGVPGLQVKDRENFAQDLQLSIRGFGARSTFGVRGIRMYVDGIPATMPDGQGQTSNIDLNSLSNVEVLTGPFSSLYGNSSGGTILTETRTGEGRDSVTVGVGAGSHDQQQVTLSAQGGADQGNQPAYYISNSYMQTDGYREHSGADKILQNAKLTWDLDDGSEINWVVNRVKINADDPAGLTRSDWQSNPKQQASYLKQFNVRKEIDQTQTGLTWKKPISDHQSLYAMTYLGQRKMTQYQSIPASTQSNPLHAGGVIDFDRKYYGVDLRWMAEDLFSHLDLALGLAFDRMDEDRQGYENFDSSGTYGVKGDLRRDEDNTMWNLDPYLQASWAFNPAFSVDAGLRYSNVRYDSDDHYVTTNNPDDSGDVDYDQLLPSVALNWKISDHLNSYIAYGKGFETPTFTEMAYRPDGLSGVNTDLKAATSDTYELGLKSRSYLGLITGALFYTETQDDIVSADAVNGRSTYRNADQTLRQGVELAWQKELWKDLSLQASYHYIDATFDADIAATANNAAIAKGTNIPGIAKNQAYLGLNWQASEGLRAGLDVRYVDQVYVDDDNSDAAPSYTIVGMNVGYTWILDNWQINSYAKVNNLFDRDYVGSVIVNDRNGRYFEPADGRNFSAGVSLTKKF</sequence>
<keyword evidence="3 11" id="KW-1134">Transmembrane beta strand</keyword>
<dbReference type="Gene3D" id="2.170.130.10">
    <property type="entry name" value="TonB-dependent receptor, plug domain"/>
    <property type="match status" value="1"/>
</dbReference>
<dbReference type="InterPro" id="IPR036942">
    <property type="entry name" value="Beta-barrel_TonB_sf"/>
</dbReference>
<feature type="domain" description="TonB-dependent receptor-like beta-barrel" evidence="14">
    <location>
        <begin position="267"/>
        <end position="694"/>
    </location>
</feature>
<feature type="domain" description="TonB-dependent receptor plug" evidence="15">
    <location>
        <begin position="76"/>
        <end position="184"/>
    </location>
</feature>
<keyword evidence="2 11" id="KW-0813">Transport</keyword>
<comment type="subcellular location">
    <subcellularLocation>
        <location evidence="1 11">Cell outer membrane</location>
        <topology evidence="1 11">Multi-pass membrane protein</topology>
    </subcellularLocation>
</comment>
<feature type="signal peptide" evidence="13">
    <location>
        <begin position="1"/>
        <end position="20"/>
    </location>
</feature>
<gene>
    <name evidence="16" type="ORF">SAMN05421749_1054</name>
</gene>
<protein>
    <submittedName>
        <fullName evidence="16">Iron complex outermembrane recepter protein</fullName>
    </submittedName>
</protein>
<reference evidence="17" key="1">
    <citation type="submission" date="2016-09" db="EMBL/GenBank/DDBJ databases">
        <authorList>
            <person name="Varghese N."/>
            <person name="Submissions S."/>
        </authorList>
    </citation>
    <scope>NUCLEOTIDE SEQUENCE [LARGE SCALE GENOMIC DNA]</scope>
    <source>
        <strain evidence="17">ANC 3699</strain>
    </source>
</reference>
<keyword evidence="9 11" id="KW-0472">Membrane</keyword>
<evidence type="ECO:0000256" key="8">
    <source>
        <dbReference type="ARBA" id="ARBA00023077"/>
    </source>
</evidence>
<proteinExistence type="inferred from homology"/>
<dbReference type="InterPro" id="IPR000531">
    <property type="entry name" value="Beta-barrel_TonB"/>
</dbReference>
<evidence type="ECO:0000256" key="3">
    <source>
        <dbReference type="ARBA" id="ARBA00022452"/>
    </source>
</evidence>
<evidence type="ECO:0000313" key="17">
    <source>
        <dbReference type="Proteomes" id="UP000242317"/>
    </source>
</evidence>
<evidence type="ECO:0000313" key="16">
    <source>
        <dbReference type="EMBL" id="SDC40464.1"/>
    </source>
</evidence>
<evidence type="ECO:0000256" key="4">
    <source>
        <dbReference type="ARBA" id="ARBA00022496"/>
    </source>
</evidence>